<dbReference type="RefSeq" id="XP_018820048.1">
    <property type="nucleotide sequence ID" value="XM_018964503.2"/>
</dbReference>
<dbReference type="AlphaFoldDB" id="A0A2I4EKX4"/>
<proteinExistence type="predicted"/>
<evidence type="ECO:0000313" key="2">
    <source>
        <dbReference type="Proteomes" id="UP000235220"/>
    </source>
</evidence>
<organism evidence="2 4">
    <name type="scientific">Juglans regia</name>
    <name type="common">English walnut</name>
    <dbReference type="NCBI Taxonomy" id="51240"/>
    <lineage>
        <taxon>Eukaryota</taxon>
        <taxon>Viridiplantae</taxon>
        <taxon>Streptophyta</taxon>
        <taxon>Embryophyta</taxon>
        <taxon>Tracheophyta</taxon>
        <taxon>Spermatophyta</taxon>
        <taxon>Magnoliopsida</taxon>
        <taxon>eudicotyledons</taxon>
        <taxon>Gunneridae</taxon>
        <taxon>Pentapetalae</taxon>
        <taxon>rosids</taxon>
        <taxon>fabids</taxon>
        <taxon>Fagales</taxon>
        <taxon>Juglandaceae</taxon>
        <taxon>Juglans</taxon>
    </lineage>
</organism>
<evidence type="ECO:0000313" key="4">
    <source>
        <dbReference type="RefSeq" id="XP_018820048.1"/>
    </source>
</evidence>
<keyword evidence="2" id="KW-1185">Reference proteome</keyword>
<accession>A0A2I4EKX4</accession>
<dbReference type="Proteomes" id="UP000235220">
    <property type="component" value="Chromosome 4"/>
</dbReference>
<protein>
    <submittedName>
        <fullName evidence="3 4">Uncharacterized protein LOC108990511</fullName>
    </submittedName>
</protein>
<reference evidence="3 4" key="1">
    <citation type="submission" date="2025-04" db="UniProtKB">
        <authorList>
            <consortium name="RefSeq"/>
        </authorList>
    </citation>
    <scope>IDENTIFICATION</scope>
    <source>
        <tissue evidence="3 4">Leaves</tissue>
    </source>
</reference>
<dbReference type="RefSeq" id="XP_018820047.1">
    <property type="nucleotide sequence ID" value="XM_018964502.2"/>
</dbReference>
<dbReference type="KEGG" id="jre:108990511"/>
<evidence type="ECO:0000313" key="3">
    <source>
        <dbReference type="RefSeq" id="XP_018820047.1"/>
    </source>
</evidence>
<feature type="transmembrane region" description="Helical" evidence="1">
    <location>
        <begin position="12"/>
        <end position="36"/>
    </location>
</feature>
<keyword evidence="1" id="KW-0812">Transmembrane</keyword>
<keyword evidence="1" id="KW-0472">Membrane</keyword>
<gene>
    <name evidence="3 4" type="primary">LOC108990511</name>
</gene>
<dbReference type="OrthoDB" id="1898956at2759"/>
<dbReference type="GeneID" id="108990511"/>
<evidence type="ECO:0000256" key="1">
    <source>
        <dbReference type="SAM" id="Phobius"/>
    </source>
</evidence>
<sequence>MVLWSYPPTPKQLAVSVCFFIAGASLFAAGVHLSFANIGPQQARAKAHSKFIKDRLRKLVDDD</sequence>
<keyword evidence="1" id="KW-1133">Transmembrane helix</keyword>
<name>A0A2I4EKX4_JUGRE</name>